<keyword evidence="3" id="KW-1185">Reference proteome</keyword>
<organism evidence="2 3">
    <name type="scientific">Phrynosoma platyrhinos</name>
    <name type="common">Desert horned lizard</name>
    <dbReference type="NCBI Taxonomy" id="52577"/>
    <lineage>
        <taxon>Eukaryota</taxon>
        <taxon>Metazoa</taxon>
        <taxon>Chordata</taxon>
        <taxon>Craniata</taxon>
        <taxon>Vertebrata</taxon>
        <taxon>Euteleostomi</taxon>
        <taxon>Lepidosauria</taxon>
        <taxon>Squamata</taxon>
        <taxon>Bifurcata</taxon>
        <taxon>Unidentata</taxon>
        <taxon>Episquamata</taxon>
        <taxon>Toxicofera</taxon>
        <taxon>Iguania</taxon>
        <taxon>Phrynosomatidae</taxon>
        <taxon>Phrynosomatinae</taxon>
        <taxon>Phrynosoma</taxon>
    </lineage>
</organism>
<accession>A0ABQ7SY43</accession>
<evidence type="ECO:0000313" key="2">
    <source>
        <dbReference type="EMBL" id="KAH0622051.1"/>
    </source>
</evidence>
<dbReference type="Proteomes" id="UP000826234">
    <property type="component" value="Unassembled WGS sequence"/>
</dbReference>
<gene>
    <name evidence="2" type="ORF">JD844_023971</name>
</gene>
<proteinExistence type="predicted"/>
<protein>
    <submittedName>
        <fullName evidence="2">Uncharacterized protein</fullName>
    </submittedName>
</protein>
<feature type="region of interest" description="Disordered" evidence="1">
    <location>
        <begin position="110"/>
        <end position="129"/>
    </location>
</feature>
<feature type="compositionally biased region" description="Low complexity" evidence="1">
    <location>
        <begin position="119"/>
        <end position="128"/>
    </location>
</feature>
<evidence type="ECO:0000313" key="3">
    <source>
        <dbReference type="Proteomes" id="UP000826234"/>
    </source>
</evidence>
<name>A0ABQ7SY43_PHRPL</name>
<comment type="caution">
    <text evidence="2">The sequence shown here is derived from an EMBL/GenBank/DDBJ whole genome shotgun (WGS) entry which is preliminary data.</text>
</comment>
<dbReference type="EMBL" id="JAIPUX010003289">
    <property type="protein sequence ID" value="KAH0622051.1"/>
    <property type="molecule type" value="Genomic_DNA"/>
</dbReference>
<evidence type="ECO:0000256" key="1">
    <source>
        <dbReference type="SAM" id="MobiDB-lite"/>
    </source>
</evidence>
<reference evidence="2 3" key="1">
    <citation type="journal article" date="2022" name="Gigascience">
        <title>A chromosome-level genome assembly and annotation of the desert horned lizard, Phrynosoma platyrhinos, provides insight into chromosomal rearrangements among reptiles.</title>
        <authorList>
            <person name="Koochekian N."/>
            <person name="Ascanio A."/>
            <person name="Farleigh K."/>
            <person name="Card D.C."/>
            <person name="Schield D.R."/>
            <person name="Castoe T.A."/>
            <person name="Jezkova T."/>
        </authorList>
    </citation>
    <scope>NUCLEOTIDE SEQUENCE [LARGE SCALE GENOMIC DNA]</scope>
    <source>
        <strain evidence="2">NK-2021</strain>
    </source>
</reference>
<sequence length="155" mass="16418">MLKTSPLQIKNHRAFVNSRNEVQLCGIPPGRGCATGSVFPAIIKVSDGSKALEEQTEGVKDKLIMRSDLVFLVSVTSLAFLSLLRSGYAQHIADESCSVQILVPGLKGEAGEKGEKGAPGRPGRVGPPGEKGISPKVVIFPAVLYSFIFPTDVEA</sequence>